<sequence length="216" mass="22216">MRQFNTPPGWPDPPNARWRPPKSWGPAESWPPAPDGWRFWVDEDGRPVRGPIGRYGGPSIVKLGAAAAVVLALIGLVLFNPFTGGDDSATTAATTTTETTPAEGAPTAPETEAPTPAGATAAPTSTPTQEPTGEPTQTPSTTPTAPQTEQPSTPKSTSPRPTEPASAPATTSTAVVYHTCAEVRAAGKAPLHRGDPGYSAELDNNGDGTACERGNS</sequence>
<dbReference type="Pfam" id="PF05901">
    <property type="entry name" value="Excalibur"/>
    <property type="match status" value="1"/>
</dbReference>
<reference evidence="3 4" key="1">
    <citation type="journal article" date="2015" name="Stand. Genomic Sci.">
        <title>Genomic Encyclopedia of Bacterial and Archaeal Type Strains, Phase III: the genomes of soil and plant-associated and newly described type strains.</title>
        <authorList>
            <person name="Whitman W.B."/>
            <person name="Woyke T."/>
            <person name="Klenk H.P."/>
            <person name="Zhou Y."/>
            <person name="Lilburn T.G."/>
            <person name="Beck B.J."/>
            <person name="De Vos P."/>
            <person name="Vandamme P."/>
            <person name="Eisen J.A."/>
            <person name="Garrity G."/>
            <person name="Hugenholtz P."/>
            <person name="Kyrpides N.C."/>
        </authorList>
    </citation>
    <scope>NUCLEOTIDE SEQUENCE [LARGE SCALE GENOMIC DNA]</scope>
    <source>
        <strain evidence="3 4">VKM Ac-2572</strain>
    </source>
</reference>
<organism evidence="3 4">
    <name type="scientific">Kribbella steppae</name>
    <dbReference type="NCBI Taxonomy" id="2512223"/>
    <lineage>
        <taxon>Bacteria</taxon>
        <taxon>Bacillati</taxon>
        <taxon>Actinomycetota</taxon>
        <taxon>Actinomycetes</taxon>
        <taxon>Propionibacteriales</taxon>
        <taxon>Kribbellaceae</taxon>
        <taxon>Kribbella</taxon>
    </lineage>
</organism>
<gene>
    <name evidence="3" type="ORF">EV652_104122</name>
</gene>
<dbReference type="SMART" id="SM00894">
    <property type="entry name" value="Excalibur"/>
    <property type="match status" value="1"/>
</dbReference>
<protein>
    <submittedName>
        <fullName evidence="3">Excalibur calcium-binding domain-containing protein</fullName>
    </submittedName>
</protein>
<accession>A0A4R2HNS4</accession>
<dbReference type="AlphaFoldDB" id="A0A4R2HNS4"/>
<feature type="compositionally biased region" description="Low complexity" evidence="1">
    <location>
        <begin position="89"/>
        <end position="173"/>
    </location>
</feature>
<dbReference type="RefSeq" id="WP_242001722.1">
    <property type="nucleotide sequence ID" value="NZ_SLWN01000004.1"/>
</dbReference>
<feature type="region of interest" description="Disordered" evidence="1">
    <location>
        <begin position="1"/>
        <end position="36"/>
    </location>
</feature>
<evidence type="ECO:0000313" key="4">
    <source>
        <dbReference type="Proteomes" id="UP000294508"/>
    </source>
</evidence>
<name>A0A4R2HNS4_9ACTN</name>
<feature type="region of interest" description="Disordered" evidence="1">
    <location>
        <begin position="186"/>
        <end position="216"/>
    </location>
</feature>
<evidence type="ECO:0000259" key="2">
    <source>
        <dbReference type="SMART" id="SM00894"/>
    </source>
</evidence>
<dbReference type="EMBL" id="SLWN01000004">
    <property type="protein sequence ID" value="TCO32516.1"/>
    <property type="molecule type" value="Genomic_DNA"/>
</dbReference>
<feature type="region of interest" description="Disordered" evidence="1">
    <location>
        <begin position="83"/>
        <end position="173"/>
    </location>
</feature>
<keyword evidence="4" id="KW-1185">Reference proteome</keyword>
<feature type="domain" description="Excalibur calcium-binding" evidence="2">
    <location>
        <begin position="176"/>
        <end position="212"/>
    </location>
</feature>
<proteinExistence type="predicted"/>
<evidence type="ECO:0000256" key="1">
    <source>
        <dbReference type="SAM" id="MobiDB-lite"/>
    </source>
</evidence>
<comment type="caution">
    <text evidence="3">The sequence shown here is derived from an EMBL/GenBank/DDBJ whole genome shotgun (WGS) entry which is preliminary data.</text>
</comment>
<evidence type="ECO:0000313" key="3">
    <source>
        <dbReference type="EMBL" id="TCO32516.1"/>
    </source>
</evidence>
<dbReference type="Proteomes" id="UP000294508">
    <property type="component" value="Unassembled WGS sequence"/>
</dbReference>
<dbReference type="InterPro" id="IPR008613">
    <property type="entry name" value="Excalibur_Ca-bd_domain"/>
</dbReference>